<protein>
    <submittedName>
        <fullName evidence="1">Uncharacterized protein</fullName>
    </submittedName>
</protein>
<accession>A0ACB7ZE73</accession>
<reference evidence="1 2" key="1">
    <citation type="journal article" date="2021" name="Hortic Res">
        <title>High-quality reference genome and annotation aids understanding of berry development for evergreen blueberry (Vaccinium darrowii).</title>
        <authorList>
            <person name="Yu J."/>
            <person name="Hulse-Kemp A.M."/>
            <person name="Babiker E."/>
            <person name="Staton M."/>
        </authorList>
    </citation>
    <scope>NUCLEOTIDE SEQUENCE [LARGE SCALE GENOMIC DNA]</scope>
    <source>
        <strain evidence="2">cv. NJ 8807/NJ 8810</strain>
        <tissue evidence="1">Young leaf</tissue>
    </source>
</reference>
<organism evidence="1 2">
    <name type="scientific">Vaccinium darrowii</name>
    <dbReference type="NCBI Taxonomy" id="229202"/>
    <lineage>
        <taxon>Eukaryota</taxon>
        <taxon>Viridiplantae</taxon>
        <taxon>Streptophyta</taxon>
        <taxon>Embryophyta</taxon>
        <taxon>Tracheophyta</taxon>
        <taxon>Spermatophyta</taxon>
        <taxon>Magnoliopsida</taxon>
        <taxon>eudicotyledons</taxon>
        <taxon>Gunneridae</taxon>
        <taxon>Pentapetalae</taxon>
        <taxon>asterids</taxon>
        <taxon>Ericales</taxon>
        <taxon>Ericaceae</taxon>
        <taxon>Vaccinioideae</taxon>
        <taxon>Vaccinieae</taxon>
        <taxon>Vaccinium</taxon>
    </lineage>
</organism>
<dbReference type="EMBL" id="CM037162">
    <property type="protein sequence ID" value="KAH7864155.1"/>
    <property type="molecule type" value="Genomic_DNA"/>
</dbReference>
<evidence type="ECO:0000313" key="2">
    <source>
        <dbReference type="Proteomes" id="UP000828048"/>
    </source>
</evidence>
<dbReference type="Proteomes" id="UP000828048">
    <property type="component" value="Chromosome 12"/>
</dbReference>
<evidence type="ECO:0000313" key="1">
    <source>
        <dbReference type="EMBL" id="KAH7864155.1"/>
    </source>
</evidence>
<proteinExistence type="predicted"/>
<name>A0ACB7ZE73_9ERIC</name>
<gene>
    <name evidence="1" type="ORF">Vadar_026423</name>
</gene>
<keyword evidence="2" id="KW-1185">Reference proteome</keyword>
<comment type="caution">
    <text evidence="1">The sequence shown here is derived from an EMBL/GenBank/DDBJ whole genome shotgun (WGS) entry which is preliminary data.</text>
</comment>
<sequence>MAEDSPIEEQSSKDRVVEKCPRPKSPSKKRAAPQSLAETTERPRKKKLAEAPTKKSQTKSFQFRSNLRPFFQLIKEANFSTGQLEALKKTPFWLLFNAFISKKVHFSKIRKDDWFICGIIETYSREGKKFKLGNSWVALTNRDISLIFGIQSGCLSMASKLSSLSKPSTPFVERNFNNDVSLTRPLLEACFRKVVKGKTQAHYEDVARVLCLHLCCTVFFPNKGNAIRWGFVRCIEDLETIKDYAWPGLIRKALISSIKSAEVSKLVTGCALVLPYWLCEHSSLVEAEGDQIPRFLKWDLPLVNRKNTETSTKKIEIQVSASQLVVTEEERKLFPALELEKHEETQEGLEDEFAEEEEGKTEEEEETQERDPFTLDVEGTSQMDSRQNQTMSTAINGQSLDTQERDPATSDVMGLSQMESRQNETMPSSATIGQGLDTQERDPLTLDAVGLSQMESRQNPTISTTTNF</sequence>